<keyword evidence="3" id="KW-0482">Metalloprotease</keyword>
<keyword evidence="1" id="KW-0812">Transmembrane</keyword>
<keyword evidence="3" id="KW-0378">Hydrolase</keyword>
<feature type="transmembrane region" description="Helical" evidence="1">
    <location>
        <begin position="12"/>
        <end position="34"/>
    </location>
</feature>
<evidence type="ECO:0000259" key="2">
    <source>
        <dbReference type="Pfam" id="PF02517"/>
    </source>
</evidence>
<gene>
    <name evidence="3" type="ORF">H9815_20885</name>
</gene>
<keyword evidence="1" id="KW-0472">Membrane</keyword>
<accession>A0A9D2J6A4</accession>
<dbReference type="Proteomes" id="UP000824037">
    <property type="component" value="Unassembled WGS sequence"/>
</dbReference>
<evidence type="ECO:0000313" key="4">
    <source>
        <dbReference type="Proteomes" id="UP000824037"/>
    </source>
</evidence>
<evidence type="ECO:0000313" key="3">
    <source>
        <dbReference type="EMBL" id="HIZ38241.1"/>
    </source>
</evidence>
<dbReference type="PANTHER" id="PTHR35797">
    <property type="entry name" value="PROTEASE-RELATED"/>
    <property type="match status" value="1"/>
</dbReference>
<dbReference type="InterPro" id="IPR003675">
    <property type="entry name" value="Rce1/LyrA-like_dom"/>
</dbReference>
<organism evidence="3 4">
    <name type="scientific">Candidatus Ruania gallistercoris</name>
    <dbReference type="NCBI Taxonomy" id="2838746"/>
    <lineage>
        <taxon>Bacteria</taxon>
        <taxon>Bacillati</taxon>
        <taxon>Actinomycetota</taxon>
        <taxon>Actinomycetes</taxon>
        <taxon>Micrococcales</taxon>
        <taxon>Ruaniaceae</taxon>
        <taxon>Ruania</taxon>
    </lineage>
</organism>
<keyword evidence="3" id="KW-0645">Protease</keyword>
<dbReference type="EMBL" id="DXBY01000351">
    <property type="protein sequence ID" value="HIZ38241.1"/>
    <property type="molecule type" value="Genomic_DNA"/>
</dbReference>
<feature type="transmembrane region" description="Helical" evidence="1">
    <location>
        <begin position="181"/>
        <end position="203"/>
    </location>
</feature>
<dbReference type="GO" id="GO:0004175">
    <property type="term" value="F:endopeptidase activity"/>
    <property type="evidence" value="ECO:0007669"/>
    <property type="project" value="UniProtKB-ARBA"/>
</dbReference>
<dbReference type="GO" id="GO:0080120">
    <property type="term" value="P:CAAX-box protein maturation"/>
    <property type="evidence" value="ECO:0007669"/>
    <property type="project" value="UniProtKB-ARBA"/>
</dbReference>
<sequence length="279" mass="29239">MQRTIPGAPRAALWFVIGTLGLITAICGTFWLFGAAVPEWFTVLGRWLPALVSLAVLRLRALPGGLLQWWALSPGGLRRLLTGAGTGIAVLLLTYSLSALVLTAVTSAELQPWSVLGPAALMIVPSILIFSLSTLGEEVGWRAFLQQTLPWGFWPSAVVVSAVWVTFHIPLHGVMAAQGTISWTIAVVSTLGLFPLGLLLSALVHRFASVWPAVLGHALPLSALNLIADADELTAADHALLATVTGLLLVLAAFWLVRTAPARAASSGAGSVPENAGTP</sequence>
<reference evidence="3" key="1">
    <citation type="journal article" date="2021" name="PeerJ">
        <title>Extensive microbial diversity within the chicken gut microbiome revealed by metagenomics and culture.</title>
        <authorList>
            <person name="Gilroy R."/>
            <person name="Ravi A."/>
            <person name="Getino M."/>
            <person name="Pursley I."/>
            <person name="Horton D.L."/>
            <person name="Alikhan N.F."/>
            <person name="Baker D."/>
            <person name="Gharbi K."/>
            <person name="Hall N."/>
            <person name="Watson M."/>
            <person name="Adriaenssens E.M."/>
            <person name="Foster-Nyarko E."/>
            <person name="Jarju S."/>
            <person name="Secka A."/>
            <person name="Antonio M."/>
            <person name="Oren A."/>
            <person name="Chaudhuri R.R."/>
            <person name="La Ragione R."/>
            <person name="Hildebrand F."/>
            <person name="Pallen M.J."/>
        </authorList>
    </citation>
    <scope>NUCLEOTIDE SEQUENCE</scope>
    <source>
        <strain evidence="3">ChiGjej4B4-7305</strain>
    </source>
</reference>
<keyword evidence="1" id="KW-1133">Transmembrane helix</keyword>
<evidence type="ECO:0000256" key="1">
    <source>
        <dbReference type="SAM" id="Phobius"/>
    </source>
</evidence>
<feature type="transmembrane region" description="Helical" evidence="1">
    <location>
        <begin position="80"/>
        <end position="103"/>
    </location>
</feature>
<proteinExistence type="predicted"/>
<feature type="transmembrane region" description="Helical" evidence="1">
    <location>
        <begin position="115"/>
        <end position="136"/>
    </location>
</feature>
<dbReference type="Pfam" id="PF02517">
    <property type="entry name" value="Rce1-like"/>
    <property type="match status" value="1"/>
</dbReference>
<feature type="domain" description="CAAX prenyl protease 2/Lysostaphin resistance protein A-like" evidence="2">
    <location>
        <begin position="123"/>
        <end position="219"/>
    </location>
</feature>
<name>A0A9D2J6A4_9MICO</name>
<dbReference type="PANTHER" id="PTHR35797:SF1">
    <property type="entry name" value="PROTEASE"/>
    <property type="match status" value="1"/>
</dbReference>
<dbReference type="GO" id="GO:0008237">
    <property type="term" value="F:metallopeptidase activity"/>
    <property type="evidence" value="ECO:0007669"/>
    <property type="project" value="UniProtKB-KW"/>
</dbReference>
<comment type="caution">
    <text evidence="3">The sequence shown here is derived from an EMBL/GenBank/DDBJ whole genome shotgun (WGS) entry which is preliminary data.</text>
</comment>
<reference evidence="3" key="2">
    <citation type="submission" date="2021-04" db="EMBL/GenBank/DDBJ databases">
        <authorList>
            <person name="Gilroy R."/>
        </authorList>
    </citation>
    <scope>NUCLEOTIDE SEQUENCE</scope>
    <source>
        <strain evidence="3">ChiGjej4B4-7305</strain>
    </source>
</reference>
<dbReference type="EC" id="3.4.24.-" evidence="3"/>
<feature type="transmembrane region" description="Helical" evidence="1">
    <location>
        <begin position="239"/>
        <end position="257"/>
    </location>
</feature>
<protein>
    <submittedName>
        <fullName evidence="3">CPBP family intramembrane metalloprotease</fullName>
        <ecNumber evidence="3">3.4.24.-</ecNumber>
    </submittedName>
</protein>
<dbReference type="InterPro" id="IPR042150">
    <property type="entry name" value="MmRce1-like"/>
</dbReference>
<feature type="transmembrane region" description="Helical" evidence="1">
    <location>
        <begin position="148"/>
        <end position="169"/>
    </location>
</feature>
<dbReference type="AlphaFoldDB" id="A0A9D2J6A4"/>